<gene>
    <name evidence="3" type="ORF">HA039_00780</name>
</gene>
<dbReference type="PANTHER" id="PTHR42841">
    <property type="entry name" value="AMINE OXIDASE"/>
    <property type="match status" value="1"/>
</dbReference>
<reference evidence="3 4" key="1">
    <citation type="submission" date="2020-03" db="EMBL/GenBank/DDBJ databases">
        <title>A novel species.</title>
        <authorList>
            <person name="Gao J."/>
        </authorList>
    </citation>
    <scope>NUCLEOTIDE SEQUENCE [LARGE SCALE GENOMIC DNA]</scope>
    <source>
        <strain evidence="3 4">QMT-12</strain>
    </source>
</reference>
<dbReference type="PROSITE" id="PS51257">
    <property type="entry name" value="PROKAR_LIPOPROTEIN"/>
    <property type="match status" value="1"/>
</dbReference>
<dbReference type="SUPFAM" id="SSF51905">
    <property type="entry name" value="FAD/NAD(P)-binding domain"/>
    <property type="match status" value="1"/>
</dbReference>
<dbReference type="InterPro" id="IPR036188">
    <property type="entry name" value="FAD/NAD-bd_sf"/>
</dbReference>
<evidence type="ECO:0000256" key="1">
    <source>
        <dbReference type="SAM" id="MobiDB-lite"/>
    </source>
</evidence>
<name>A0A6G9GS00_9ACTN</name>
<sequence length="432" mass="45960">MPDNQRRRTDVVVIGAGMAGLACAADLIGAGRTVRVLEAADAVGGRMRTDRHDGFLLDRGFQVFNTAYPQVKRRIDLRGLRLRPFTPGALVRTEDSVLRFTDPTRQPGAAAGLLAGRLAPGRDLLALGLLTARDMLGPVAGLKRQPDRTTLTALADAGISPELVERFFRPFLSGVFLEDELETSSRFFHLVWRSMLRGTLCLPGDGIGAVPAQLADGLPPDTVRLETPVAELTDDGVRCEDGTEWPAGAVVVATGPRAAARLLPGLDVPDTRTVTTYYHAALAPPLREATLVVDTRRRFLNTCVISEAVPGYAPAGRSLVSSSVLGPDLPGRETALRAALADAYGEHTDEWEPLATYTIEDALPAMPPPWPLSRPARTGPGRYVCGDHRATGSVQGALASGARAAREVLADTARGAADAPQDPPPAGRRESQ</sequence>
<dbReference type="GO" id="GO:0016491">
    <property type="term" value="F:oxidoreductase activity"/>
    <property type="evidence" value="ECO:0007669"/>
    <property type="project" value="InterPro"/>
</dbReference>
<evidence type="ECO:0000259" key="2">
    <source>
        <dbReference type="Pfam" id="PF01593"/>
    </source>
</evidence>
<accession>A0A6G9GS00</accession>
<protein>
    <submittedName>
        <fullName evidence="3">FAD-dependent oxidoreductase</fullName>
    </submittedName>
</protein>
<dbReference type="AlphaFoldDB" id="A0A6G9GS00"/>
<feature type="domain" description="Amine oxidase" evidence="2">
    <location>
        <begin position="18"/>
        <end position="409"/>
    </location>
</feature>
<evidence type="ECO:0000313" key="4">
    <source>
        <dbReference type="Proteomes" id="UP000501179"/>
    </source>
</evidence>
<dbReference type="InterPro" id="IPR002937">
    <property type="entry name" value="Amino_oxidase"/>
</dbReference>
<organism evidence="3 4">
    <name type="scientific">Streptomyces liangshanensis</name>
    <dbReference type="NCBI Taxonomy" id="2717324"/>
    <lineage>
        <taxon>Bacteria</taxon>
        <taxon>Bacillati</taxon>
        <taxon>Actinomycetota</taxon>
        <taxon>Actinomycetes</taxon>
        <taxon>Kitasatosporales</taxon>
        <taxon>Streptomycetaceae</taxon>
        <taxon>Streptomyces</taxon>
    </lineage>
</organism>
<dbReference type="RefSeq" id="WP_167022221.1">
    <property type="nucleotide sequence ID" value="NZ_CP050177.1"/>
</dbReference>
<keyword evidence="4" id="KW-1185">Reference proteome</keyword>
<dbReference type="KEGG" id="slia:HA039_00780"/>
<evidence type="ECO:0000313" key="3">
    <source>
        <dbReference type="EMBL" id="QIQ01022.1"/>
    </source>
</evidence>
<proteinExistence type="predicted"/>
<feature type="region of interest" description="Disordered" evidence="1">
    <location>
        <begin position="396"/>
        <end position="432"/>
    </location>
</feature>
<dbReference type="EMBL" id="CP050177">
    <property type="protein sequence ID" value="QIQ01022.1"/>
    <property type="molecule type" value="Genomic_DNA"/>
</dbReference>
<dbReference type="Proteomes" id="UP000501179">
    <property type="component" value="Chromosome"/>
</dbReference>
<dbReference type="Pfam" id="PF01593">
    <property type="entry name" value="Amino_oxidase"/>
    <property type="match status" value="1"/>
</dbReference>
<dbReference type="Gene3D" id="3.50.50.60">
    <property type="entry name" value="FAD/NAD(P)-binding domain"/>
    <property type="match status" value="1"/>
</dbReference>